<dbReference type="RefSeq" id="WP_233562319.1">
    <property type="nucleotide sequence ID" value="NZ_JEMA01000862.1"/>
</dbReference>
<dbReference type="InterPro" id="IPR003284">
    <property type="entry name" value="Sal_SpvB"/>
</dbReference>
<dbReference type="EMBL" id="JEMA01000862">
    <property type="protein sequence ID" value="KYF65036.1"/>
    <property type="molecule type" value="Genomic_DNA"/>
</dbReference>
<evidence type="ECO:0000313" key="7">
    <source>
        <dbReference type="Proteomes" id="UP000075260"/>
    </source>
</evidence>
<keyword evidence="3" id="KW-0732">Signal</keyword>
<comment type="caution">
    <text evidence="6">The sequence shown here is derived from an EMBL/GenBank/DDBJ whole genome shotgun (WGS) entry which is preliminary data.</text>
</comment>
<proteinExistence type="predicted"/>
<evidence type="ECO:0000256" key="3">
    <source>
        <dbReference type="ARBA" id="ARBA00022729"/>
    </source>
</evidence>
<comment type="subcellular location">
    <subcellularLocation>
        <location evidence="1">Secreted</location>
    </subcellularLocation>
</comment>
<keyword evidence="2" id="KW-0964">Secreted</keyword>
<dbReference type="InterPro" id="IPR013517">
    <property type="entry name" value="FG-GAP"/>
</dbReference>
<evidence type="ECO:0000313" key="6">
    <source>
        <dbReference type="EMBL" id="KYF65036.1"/>
    </source>
</evidence>
<name>A0A150QBC6_SORCE</name>
<dbReference type="Pfam" id="PF13517">
    <property type="entry name" value="FG-GAP_3"/>
    <property type="match status" value="1"/>
</dbReference>
<dbReference type="PANTHER" id="PTHR32305">
    <property type="match status" value="1"/>
</dbReference>
<dbReference type="NCBIfam" id="TIGR03696">
    <property type="entry name" value="Rhs_assc_core"/>
    <property type="match status" value="1"/>
</dbReference>
<evidence type="ECO:0008006" key="8">
    <source>
        <dbReference type="Google" id="ProtNLM"/>
    </source>
</evidence>
<evidence type="ECO:0000256" key="1">
    <source>
        <dbReference type="ARBA" id="ARBA00004613"/>
    </source>
</evidence>
<dbReference type="InterPro" id="IPR022385">
    <property type="entry name" value="Rhs_assc_core"/>
</dbReference>
<accession>A0A150QBC6</accession>
<evidence type="ECO:0000256" key="2">
    <source>
        <dbReference type="ARBA" id="ARBA00022525"/>
    </source>
</evidence>
<reference evidence="6 7" key="1">
    <citation type="submission" date="2014-02" db="EMBL/GenBank/DDBJ databases">
        <title>The small core and large imbalanced accessory genome model reveals a collaborative survival strategy of Sorangium cellulosum strains in nature.</title>
        <authorList>
            <person name="Han K."/>
            <person name="Peng R."/>
            <person name="Blom J."/>
            <person name="Li Y.-Z."/>
        </authorList>
    </citation>
    <scope>NUCLEOTIDE SEQUENCE [LARGE SCALE GENOMIC DNA]</scope>
    <source>
        <strain evidence="6 7">So0008-312</strain>
    </source>
</reference>
<keyword evidence="4" id="KW-0843">Virulence</keyword>
<dbReference type="GO" id="GO:0005737">
    <property type="term" value="C:cytoplasm"/>
    <property type="evidence" value="ECO:0007669"/>
    <property type="project" value="InterPro"/>
</dbReference>
<organism evidence="6 7">
    <name type="scientific">Sorangium cellulosum</name>
    <name type="common">Polyangium cellulosum</name>
    <dbReference type="NCBI Taxonomy" id="56"/>
    <lineage>
        <taxon>Bacteria</taxon>
        <taxon>Pseudomonadati</taxon>
        <taxon>Myxococcota</taxon>
        <taxon>Polyangia</taxon>
        <taxon>Polyangiales</taxon>
        <taxon>Polyangiaceae</taxon>
        <taxon>Sorangium</taxon>
    </lineage>
</organism>
<dbReference type="Pfam" id="PF03534">
    <property type="entry name" value="SpvB"/>
    <property type="match status" value="1"/>
</dbReference>
<dbReference type="Proteomes" id="UP000075260">
    <property type="component" value="Unassembled WGS sequence"/>
</dbReference>
<protein>
    <recommendedName>
        <fullName evidence="8">Insecticide toxin TcdB middle/N-terminal domain-containing protein</fullName>
    </recommendedName>
</protein>
<dbReference type="Gene3D" id="1.20.120.1870">
    <property type="entry name" value="Fic/DOC protein, Fido domain"/>
    <property type="match status" value="1"/>
</dbReference>
<dbReference type="GO" id="GO:0005576">
    <property type="term" value="C:extracellular region"/>
    <property type="evidence" value="ECO:0007669"/>
    <property type="project" value="UniProtKB-SubCell"/>
</dbReference>
<dbReference type="InterPro" id="IPR053737">
    <property type="entry name" value="Type_II_TA_Toxin"/>
</dbReference>
<sequence length="2109" mass="231155">MASFAGCHGDSKIPQVEQVAQVGQQQTYVPPDPAHVFTDLAPAAHILPATARDYLPGSGEVGADGAYHYALPLEVPPGRGDVTPQLSLGYSSRSGNGPLGVGWNVGGLSTIHPCDAIVATDGIAAEGDRLCLDGALMVQIGAFEFRTENDMIAKIVRLGDSDFNWKVYLKDHRIRYYGRTYSSDGNDDKVHSFPLAEEHDRSGNIARYLYKDTAPPLVQSIQYTFHSGGAAAQREIVFNYKARPDPIARRVSGEAFRWDELVDTIVMKAPNPDAKATVWTYSLGYETSPDTGYSRLTTVARCGAAGGCSYAREFDYSRWSEFGGERFEDKVTSFPGDPLDPASPMLVADVDGDGDDDVVYQDATGQHRIHIGAGELPLSGSFDVSNIGFMGQSQPVDIDGDGASEIAVLVLHGTEEDIEEADTAAEFQALYHYEIWRWNKDALDFELVPGVLPPNAATVAPDAYTDPTCRFGDIFGACDHLFFADLNGDMLPDIVKPWDASVDGVYQPTSFEIYINIGGTFGPPATLPLALAPHQRLAYHTWFHATVRDGRHFVRYLRYHDCASCTLEYDSWIVGLRADGTAETLPFGDDPWHDGTTGPKPTDMDPDGDGVRELRWLAATDPWYPSHLIPIRADIDGDGREDVVLHDKNADTISILLSKTLANSSAPVYALSKTLTHNRDLAKVVTGDFDGDGRVDIAGIESGADSKLVIWPQFNEWQNVGIATFDVDLLISVRDTDGAFLKREDIVYRNDTPTVMVSDVLESANAPAAAADCSSSYPVVCMNRGITVVAEHATYKPTMWAFPSERRTRYSYFYPYIDALGRGFLGFQMIRSWEPELAVESEVHFRNTDRVVTQYPFAFIPSSTLTTTLILDVELFGQQLPESTALARVVKTDHSLTYRALNGGQTYVVNKEITTELEWEEDVEVVWDPTNVGMVDYLGGVVTPQSAPRMRTIDPTFDDYGNVIAQVATTEGGVRSEFTLGYETANTTSWLVDLPKDYRFRSWTPSLHNAPSYRHVRFQHDPQGRLTTQWIEPTSTDDDIKQTITYERDPAYGSYGQVTGVTRTAPGVVEPRFIGVDWHDWTGEQIFPSREWNGLAHTTTFVHHPAYGLLLAEANPDGVETLYQYDDLGRPRGKVLEGGDSVELTYAERMGLTMPTLEVTATTASGDVRSTVFDKVGRPTMRTVRGMDGNVKQMTMTYNVLGYLHGRSNWNDGLGNPPLTQHWYDTLGRPRRIDRPGGTEIETTYSGLFEATHHDAKGAAKRQIVDVDGRLVETYAVVDGVEVLSSRVVYKPFDLPGITRDADDNATELFYDQLGRRSHEEDPNAGTTRLFYNGFGEIRRAERGTGTVDATVFNRDVLGRIHTMNTVGGIMTLSWDALNGTGKLEKEFSPDGMRVVYSYDEAGRVSGGRWWKGDGSEWFDLDVERDEYGRVLKTIYPEANGQRLTIANVYDGAYVERVEDVTDPANPEPLWTITERAADGALSAGEFGDGLAYYAAQYDALGQPTRLQAYRSPSDYLMDIEYTPDANGNVERREDHVVGRVETFGYDELHRLRQWTNTSGATSLSRSFVYDRIGNLEKVLSGATVLEEFVDRGAAGPQKLDHSTGGVTYDYDHRGRQTRAGNRSIVYNAFDLPRQVTRSGTTWYYQYTASGERFREADPLGILERIYVGGLYERHRAGSSQTHIHHVHGPDGPVADIIVNASGRRVSYVVPDALGSTAVRFDETLAPGAAPERFHYEPFGRRIEADGSAWAGSWGALTLGFAGVEQAPAGLIQMGGRAYDPVQRRFLSPDPLVSDPYFDQARHRYSYVHNNPATLTDPTGYSPGDPWGPVPPAWLCGYVSPIQLSFGAYAGGSPLPQFQPRASLPDVTPDSYRSATPAGPQYTGPGYAGGDRVARLLIDYGVDAWLQENGDTAINVSLGVSYVALTVATYGMAAEAGVFAAMSARVASFGATSSRAVTGVAGVVGEGARRYGNQVTRWGAQISSAGRAARGAPELGGFARGISVDEIQAINRGFGGSTTLAGHPSAALAAAARQQGFFNKAAAMIRDIAGGHMFDDANKRTALAVYETLATRNGIMSGVSNDRVRAVIGQVARRELRTIEEIAARLRGY</sequence>
<dbReference type="PANTHER" id="PTHR32305:SF15">
    <property type="entry name" value="PROTEIN RHSA-RELATED"/>
    <property type="match status" value="1"/>
</dbReference>
<dbReference type="SUPFAM" id="SSF69318">
    <property type="entry name" value="Integrin alpha N-terminal domain"/>
    <property type="match status" value="1"/>
</dbReference>
<dbReference type="InterPro" id="IPR050708">
    <property type="entry name" value="T6SS_VgrG/RHS"/>
</dbReference>
<feature type="region of interest" description="Disordered" evidence="5">
    <location>
        <begin position="587"/>
        <end position="607"/>
    </location>
</feature>
<evidence type="ECO:0000256" key="5">
    <source>
        <dbReference type="SAM" id="MobiDB-lite"/>
    </source>
</evidence>
<evidence type="ECO:0000256" key="4">
    <source>
        <dbReference type="ARBA" id="ARBA00023026"/>
    </source>
</evidence>
<dbReference type="Gene3D" id="2.180.10.10">
    <property type="entry name" value="RHS repeat-associated core"/>
    <property type="match status" value="2"/>
</dbReference>
<dbReference type="InterPro" id="IPR028994">
    <property type="entry name" value="Integrin_alpha_N"/>
</dbReference>
<feature type="region of interest" description="Disordered" evidence="5">
    <location>
        <begin position="1864"/>
        <end position="1884"/>
    </location>
</feature>
<dbReference type="Gene3D" id="2.40.128.340">
    <property type="match status" value="1"/>
</dbReference>
<gene>
    <name evidence="6" type="ORF">BE15_28875</name>
</gene>